<evidence type="ECO:0000313" key="2">
    <source>
        <dbReference type="Proteomes" id="UP000265520"/>
    </source>
</evidence>
<proteinExistence type="predicted"/>
<dbReference type="Proteomes" id="UP000265520">
    <property type="component" value="Unassembled WGS sequence"/>
</dbReference>
<dbReference type="AlphaFoldDB" id="A0A392VG97"/>
<name>A0A392VG97_9FABA</name>
<accession>A0A392VG97</accession>
<reference evidence="1 2" key="1">
    <citation type="journal article" date="2018" name="Front. Plant Sci.">
        <title>Red Clover (Trifolium pratense) and Zigzag Clover (T. medium) - A Picture of Genomic Similarities and Differences.</title>
        <authorList>
            <person name="Dluhosova J."/>
            <person name="Istvanek J."/>
            <person name="Nedelnik J."/>
            <person name="Repkova J."/>
        </authorList>
    </citation>
    <scope>NUCLEOTIDE SEQUENCE [LARGE SCALE GENOMIC DNA]</scope>
    <source>
        <strain evidence="2">cv. 10/8</strain>
        <tissue evidence="1">Leaf</tissue>
    </source>
</reference>
<keyword evidence="2" id="KW-1185">Reference proteome</keyword>
<comment type="caution">
    <text evidence="1">The sequence shown here is derived from an EMBL/GenBank/DDBJ whole genome shotgun (WGS) entry which is preliminary data.</text>
</comment>
<protein>
    <submittedName>
        <fullName evidence="1">Uncharacterized protein</fullName>
    </submittedName>
</protein>
<evidence type="ECO:0000313" key="1">
    <source>
        <dbReference type="EMBL" id="MCI85971.1"/>
    </source>
</evidence>
<sequence length="62" mass="6788">MAPGAVLEVARGRRTRWWRDGCQLSPDVAREGQTFCRLVAGCCQARTTLKLVLSDVLNAING</sequence>
<dbReference type="EMBL" id="LXQA011128314">
    <property type="protein sequence ID" value="MCI85971.1"/>
    <property type="molecule type" value="Genomic_DNA"/>
</dbReference>
<organism evidence="1 2">
    <name type="scientific">Trifolium medium</name>
    <dbReference type="NCBI Taxonomy" id="97028"/>
    <lineage>
        <taxon>Eukaryota</taxon>
        <taxon>Viridiplantae</taxon>
        <taxon>Streptophyta</taxon>
        <taxon>Embryophyta</taxon>
        <taxon>Tracheophyta</taxon>
        <taxon>Spermatophyta</taxon>
        <taxon>Magnoliopsida</taxon>
        <taxon>eudicotyledons</taxon>
        <taxon>Gunneridae</taxon>
        <taxon>Pentapetalae</taxon>
        <taxon>rosids</taxon>
        <taxon>fabids</taxon>
        <taxon>Fabales</taxon>
        <taxon>Fabaceae</taxon>
        <taxon>Papilionoideae</taxon>
        <taxon>50 kb inversion clade</taxon>
        <taxon>NPAAA clade</taxon>
        <taxon>Hologalegina</taxon>
        <taxon>IRL clade</taxon>
        <taxon>Trifolieae</taxon>
        <taxon>Trifolium</taxon>
    </lineage>
</organism>